<dbReference type="PRINTS" id="PR00081">
    <property type="entry name" value="GDHRDH"/>
</dbReference>
<dbReference type="Gene3D" id="3.40.50.720">
    <property type="entry name" value="NAD(P)-binding Rossmann-like Domain"/>
    <property type="match status" value="1"/>
</dbReference>
<dbReference type="GO" id="GO:0016020">
    <property type="term" value="C:membrane"/>
    <property type="evidence" value="ECO:0007669"/>
    <property type="project" value="TreeGrafter"/>
</dbReference>
<dbReference type="PANTHER" id="PTHR44196">
    <property type="entry name" value="DEHYDROGENASE/REDUCTASE SDR FAMILY MEMBER 7B"/>
    <property type="match status" value="1"/>
</dbReference>
<evidence type="ECO:0000313" key="3">
    <source>
        <dbReference type="EMBL" id="GBF38689.1"/>
    </source>
</evidence>
<dbReference type="EMBL" id="BFAY01000010">
    <property type="protein sequence ID" value="GBF38689.1"/>
    <property type="molecule type" value="Genomic_DNA"/>
</dbReference>
<dbReference type="SUPFAM" id="SSF51735">
    <property type="entry name" value="NAD(P)-binding Rossmann-fold domains"/>
    <property type="match status" value="1"/>
</dbReference>
<dbReference type="InterPro" id="IPR002347">
    <property type="entry name" value="SDR_fam"/>
</dbReference>
<accession>A0A2P2D1Z7</accession>
<dbReference type="InterPro" id="IPR020904">
    <property type="entry name" value="Sc_DH/Rdtase_CS"/>
</dbReference>
<dbReference type="AlphaFoldDB" id="A0A2P2D1Z7"/>
<comment type="caution">
    <text evidence="3">The sequence shown here is derived from an EMBL/GenBank/DDBJ whole genome shotgun (WGS) entry which is preliminary data.</text>
</comment>
<dbReference type="PANTHER" id="PTHR44196:SF1">
    <property type="entry name" value="DEHYDROGENASE_REDUCTASE SDR FAMILY MEMBER 7B"/>
    <property type="match status" value="1"/>
</dbReference>
<keyword evidence="4" id="KW-1185">Reference proteome</keyword>
<dbReference type="OrthoDB" id="335726at2"/>
<keyword evidence="2" id="KW-0560">Oxidoreductase</keyword>
<organism evidence="3 4">
    <name type="scientific">Leptospira johnsonii</name>
    <dbReference type="NCBI Taxonomy" id="1917820"/>
    <lineage>
        <taxon>Bacteria</taxon>
        <taxon>Pseudomonadati</taxon>
        <taxon>Spirochaetota</taxon>
        <taxon>Spirochaetia</taxon>
        <taxon>Leptospirales</taxon>
        <taxon>Leptospiraceae</taxon>
        <taxon>Leptospira</taxon>
    </lineage>
</organism>
<protein>
    <submittedName>
        <fullName evidence="3">KR domain protein</fullName>
    </submittedName>
</protein>
<dbReference type="Proteomes" id="UP000245076">
    <property type="component" value="Unassembled WGS sequence"/>
</dbReference>
<dbReference type="Pfam" id="PF00106">
    <property type="entry name" value="adh_short"/>
    <property type="match status" value="1"/>
</dbReference>
<proteinExistence type="inferred from homology"/>
<dbReference type="RefSeq" id="WP_108928407.1">
    <property type="nucleotide sequence ID" value="NZ_BFAY01000010.1"/>
</dbReference>
<dbReference type="InterPro" id="IPR036291">
    <property type="entry name" value="NAD(P)-bd_dom_sf"/>
</dbReference>
<reference evidence="3 4" key="1">
    <citation type="submission" date="2018-02" db="EMBL/GenBank/DDBJ databases">
        <title>Novel Leptospira species isolated from soil and water in Japan.</title>
        <authorList>
            <person name="Nakao R."/>
            <person name="Masuzawa T."/>
        </authorList>
    </citation>
    <scope>NUCLEOTIDE SEQUENCE [LARGE SCALE GENOMIC DNA]</scope>
    <source>
        <strain evidence="3 4">E8</strain>
    </source>
</reference>
<evidence type="ECO:0000256" key="2">
    <source>
        <dbReference type="ARBA" id="ARBA00023002"/>
    </source>
</evidence>
<comment type="similarity">
    <text evidence="1">Belongs to the short-chain dehydrogenases/reductases (SDR) family.</text>
</comment>
<evidence type="ECO:0000313" key="4">
    <source>
        <dbReference type="Proteomes" id="UP000245076"/>
    </source>
</evidence>
<gene>
    <name evidence="3" type="ORF">LPTSP1_16830</name>
</gene>
<dbReference type="GO" id="GO:0016491">
    <property type="term" value="F:oxidoreductase activity"/>
    <property type="evidence" value="ECO:0007669"/>
    <property type="project" value="UniProtKB-KW"/>
</dbReference>
<name>A0A2P2D1Z7_9LEPT</name>
<sequence>MDYKNKTILITGASSGIGRELAISLAEYSNNIIVTARRENLLNELKQEIEAKGSKCLVFAGDAADPKHADLVVNETVKKFGKIDIAILNVGVGPASNTIKDSREVILGKMRANYDTLINFFVPIIAQMKSQKTPCMIAHVNSLATYFGIPMQGDYTAAKAAGRIFLDTARMELKHFGFKHVRIQTIHPGFVATEAVKEDGVPAPNEISEKEAVQYILKGLLREVHENRFPFATSFAVRIGRLAPTWLRTKILLSEAAVDY</sequence>
<evidence type="ECO:0000256" key="1">
    <source>
        <dbReference type="ARBA" id="ARBA00006484"/>
    </source>
</evidence>
<dbReference type="PROSITE" id="PS00061">
    <property type="entry name" value="ADH_SHORT"/>
    <property type="match status" value="1"/>
</dbReference>